<accession>A0A0B2UJA7</accession>
<evidence type="ECO:0000259" key="6">
    <source>
        <dbReference type="PROSITE" id="PS50089"/>
    </source>
</evidence>
<dbReference type="Pfam" id="PF13639">
    <property type="entry name" value="zf-RING_2"/>
    <property type="match status" value="1"/>
</dbReference>
<keyword evidence="3" id="KW-0862">Zinc</keyword>
<feature type="region of interest" description="Disordered" evidence="5">
    <location>
        <begin position="149"/>
        <end position="180"/>
    </location>
</feature>
<dbReference type="GO" id="GO:0006511">
    <property type="term" value="P:ubiquitin-dependent protein catabolic process"/>
    <property type="evidence" value="ECO:0007669"/>
    <property type="project" value="TreeGrafter"/>
</dbReference>
<dbReference type="SUPFAM" id="SSF57850">
    <property type="entry name" value="RING/U-box"/>
    <property type="match status" value="1"/>
</dbReference>
<evidence type="ECO:0000256" key="1">
    <source>
        <dbReference type="ARBA" id="ARBA00022723"/>
    </source>
</evidence>
<organism evidence="7 8">
    <name type="scientific">Ordospora colligata OC4</name>
    <dbReference type="NCBI Taxonomy" id="1354746"/>
    <lineage>
        <taxon>Eukaryota</taxon>
        <taxon>Fungi</taxon>
        <taxon>Fungi incertae sedis</taxon>
        <taxon>Microsporidia</taxon>
        <taxon>Ordosporidae</taxon>
        <taxon>Ordospora</taxon>
    </lineage>
</organism>
<proteinExistence type="predicted"/>
<dbReference type="GO" id="GO:0016874">
    <property type="term" value="F:ligase activity"/>
    <property type="evidence" value="ECO:0007669"/>
    <property type="project" value="UniProtKB-KW"/>
</dbReference>
<evidence type="ECO:0000313" key="8">
    <source>
        <dbReference type="Proteomes" id="UP000031056"/>
    </source>
</evidence>
<protein>
    <submittedName>
        <fullName evidence="7">RING-finger domain-containing ubiquitin ligase</fullName>
    </submittedName>
</protein>
<dbReference type="Gene3D" id="3.30.40.10">
    <property type="entry name" value="Zinc/RING finger domain, C3HC4 (zinc finger)"/>
    <property type="match status" value="1"/>
</dbReference>
<dbReference type="RefSeq" id="XP_014563331.1">
    <property type="nucleotide sequence ID" value="XM_014707845.1"/>
</dbReference>
<dbReference type="OrthoDB" id="2193062at2759"/>
<keyword evidence="8" id="KW-1185">Reference proteome</keyword>
<keyword evidence="7" id="KW-0436">Ligase</keyword>
<evidence type="ECO:0000313" key="7">
    <source>
        <dbReference type="EMBL" id="KHN69289.1"/>
    </source>
</evidence>
<evidence type="ECO:0000256" key="3">
    <source>
        <dbReference type="ARBA" id="ARBA00022833"/>
    </source>
</evidence>
<dbReference type="GO" id="GO:0008270">
    <property type="term" value="F:zinc ion binding"/>
    <property type="evidence" value="ECO:0007669"/>
    <property type="project" value="UniProtKB-KW"/>
</dbReference>
<dbReference type="InterPro" id="IPR051834">
    <property type="entry name" value="RING_finger_E3_ligase"/>
</dbReference>
<feature type="region of interest" description="Disordered" evidence="5">
    <location>
        <begin position="57"/>
        <end position="84"/>
    </location>
</feature>
<dbReference type="InParanoid" id="A0A0B2UJA7"/>
<dbReference type="PANTHER" id="PTHR45931:SF3">
    <property type="entry name" value="RING ZINC FINGER-CONTAINING PROTEIN"/>
    <property type="match status" value="1"/>
</dbReference>
<dbReference type="InterPro" id="IPR001841">
    <property type="entry name" value="Znf_RING"/>
</dbReference>
<dbReference type="PANTHER" id="PTHR45931">
    <property type="entry name" value="SI:CH211-59O9.10"/>
    <property type="match status" value="1"/>
</dbReference>
<dbReference type="GO" id="GO:0005634">
    <property type="term" value="C:nucleus"/>
    <property type="evidence" value="ECO:0007669"/>
    <property type="project" value="TreeGrafter"/>
</dbReference>
<dbReference type="EMBL" id="JOKQ01000008">
    <property type="protein sequence ID" value="KHN69289.1"/>
    <property type="molecule type" value="Genomic_DNA"/>
</dbReference>
<dbReference type="STRING" id="1354746.A0A0B2UJA7"/>
<name>A0A0B2UJA7_9MICR</name>
<evidence type="ECO:0000256" key="4">
    <source>
        <dbReference type="PROSITE-ProRule" id="PRU00175"/>
    </source>
</evidence>
<dbReference type="VEuPathDB" id="MicrosporidiaDB:M896_080230"/>
<keyword evidence="2 4" id="KW-0863">Zinc-finger</keyword>
<dbReference type="GeneID" id="26262063"/>
<dbReference type="InterPro" id="IPR013083">
    <property type="entry name" value="Znf_RING/FYVE/PHD"/>
</dbReference>
<keyword evidence="1" id="KW-0479">Metal-binding</keyword>
<dbReference type="SMART" id="SM00184">
    <property type="entry name" value="RING"/>
    <property type="match status" value="1"/>
</dbReference>
<dbReference type="AlphaFoldDB" id="A0A0B2UJA7"/>
<gene>
    <name evidence="7" type="ORF">M896_080230</name>
</gene>
<dbReference type="Proteomes" id="UP000031056">
    <property type="component" value="Unassembled WGS sequence"/>
</dbReference>
<feature type="compositionally biased region" description="Low complexity" evidence="5">
    <location>
        <begin position="59"/>
        <end position="75"/>
    </location>
</feature>
<sequence>MARREGNNNFIDIMRSMLRFLEGRMDSVDGSSVHSGAFVDRLRSRLSDLIRGRVENNSENRASANESATANTVSSRRNIPLSGNAPNAEEREIINRCNRIINVAERELGRARGRRQNTRSADNANAQEYSNIRNPFVLRTSVVVTGNGRSPLITGSANEQSNDTEGSTANNLENTNELSSTPTHEVHVLFLSPNEMPRGGVIYEIQINFDILDGSSEMPMTATKESLNKSTIVKARAIDETQECTICMCNFARKQKLRELPCEHKFHMKCVDKWLLSHSNKCPVCRTVV</sequence>
<evidence type="ECO:0000256" key="2">
    <source>
        <dbReference type="ARBA" id="ARBA00022771"/>
    </source>
</evidence>
<dbReference type="PROSITE" id="PS50089">
    <property type="entry name" value="ZF_RING_2"/>
    <property type="match status" value="1"/>
</dbReference>
<reference evidence="7 8" key="1">
    <citation type="journal article" date="2014" name="MBio">
        <title>The Ordospora colligata genome; evolution of extreme reduction in microsporidia and host-to-parasite horizontal gene transfer.</title>
        <authorList>
            <person name="Pombert J.-F."/>
            <person name="Haag K.L."/>
            <person name="Beidas S."/>
            <person name="Ebert D."/>
            <person name="Keeling P.J."/>
        </authorList>
    </citation>
    <scope>NUCLEOTIDE SEQUENCE [LARGE SCALE GENOMIC DNA]</scope>
    <source>
        <strain evidence="7 8">OC4</strain>
    </source>
</reference>
<comment type="caution">
    <text evidence="7">The sequence shown here is derived from an EMBL/GenBank/DDBJ whole genome shotgun (WGS) entry which is preliminary data.</text>
</comment>
<evidence type="ECO:0000256" key="5">
    <source>
        <dbReference type="SAM" id="MobiDB-lite"/>
    </source>
</evidence>
<dbReference type="HOGENOM" id="CLU_912244_0_0_1"/>
<feature type="domain" description="RING-type" evidence="6">
    <location>
        <begin position="244"/>
        <end position="286"/>
    </location>
</feature>
<dbReference type="GO" id="GO:0061630">
    <property type="term" value="F:ubiquitin protein ligase activity"/>
    <property type="evidence" value="ECO:0007669"/>
    <property type="project" value="TreeGrafter"/>
</dbReference>